<dbReference type="SUPFAM" id="SSF56645">
    <property type="entry name" value="Acyl-CoA dehydrogenase NM domain-like"/>
    <property type="match status" value="1"/>
</dbReference>
<feature type="domain" description="Acyl-CoA dehydrogenase/oxidase C-terminal" evidence="7">
    <location>
        <begin position="235"/>
        <end position="379"/>
    </location>
</feature>
<reference evidence="10 11" key="1">
    <citation type="submission" date="2017-09" db="EMBL/GenBank/DDBJ databases">
        <title>Genome sequences of Natrinema ejinorence JCM 13890T.</title>
        <authorList>
            <person name="Roh S.W."/>
            <person name="Kim Y.B."/>
            <person name="Kim J.Y."/>
        </authorList>
    </citation>
    <scope>NUCLEOTIDE SEQUENCE [LARGE SCALE GENOMIC DNA]</scope>
    <source>
        <strain evidence="10 11">JCM 13890</strain>
    </source>
</reference>
<dbReference type="Pfam" id="PF02770">
    <property type="entry name" value="Acyl-CoA_dh_M"/>
    <property type="match status" value="1"/>
</dbReference>
<dbReference type="RefSeq" id="WP_097379465.1">
    <property type="nucleotide sequence ID" value="NZ_NXNI01000001.1"/>
</dbReference>
<evidence type="ECO:0000256" key="1">
    <source>
        <dbReference type="ARBA" id="ARBA00001974"/>
    </source>
</evidence>
<dbReference type="OrthoDB" id="275197at2157"/>
<dbReference type="AlphaFoldDB" id="A0A2A5QUK3"/>
<evidence type="ECO:0000259" key="7">
    <source>
        <dbReference type="Pfam" id="PF00441"/>
    </source>
</evidence>
<accession>A0A2A5QUK3</accession>
<organism evidence="10 11">
    <name type="scientific">Natrinema ejinorense</name>
    <dbReference type="NCBI Taxonomy" id="373386"/>
    <lineage>
        <taxon>Archaea</taxon>
        <taxon>Methanobacteriati</taxon>
        <taxon>Methanobacteriota</taxon>
        <taxon>Stenosarchaea group</taxon>
        <taxon>Halobacteria</taxon>
        <taxon>Halobacteriales</taxon>
        <taxon>Natrialbaceae</taxon>
        <taxon>Natrinema</taxon>
    </lineage>
</organism>
<dbReference type="Gene3D" id="1.10.540.10">
    <property type="entry name" value="Acyl-CoA dehydrogenase/oxidase, N-terminal domain"/>
    <property type="match status" value="1"/>
</dbReference>
<dbReference type="InterPro" id="IPR006089">
    <property type="entry name" value="Acyl-CoA_DH_CS"/>
</dbReference>
<gene>
    <name evidence="10" type="ORF">CP557_08295</name>
</gene>
<dbReference type="InterPro" id="IPR037069">
    <property type="entry name" value="AcylCoA_DH/ox_N_sf"/>
</dbReference>
<evidence type="ECO:0000256" key="4">
    <source>
        <dbReference type="ARBA" id="ARBA00022827"/>
    </source>
</evidence>
<name>A0A2A5QUK3_9EURY</name>
<dbReference type="InterPro" id="IPR009075">
    <property type="entry name" value="AcylCo_DH/oxidase_C"/>
</dbReference>
<dbReference type="PANTHER" id="PTHR43884">
    <property type="entry name" value="ACYL-COA DEHYDROGENASE"/>
    <property type="match status" value="1"/>
</dbReference>
<dbReference type="FunFam" id="1.20.140.10:FF:000004">
    <property type="entry name" value="Acyl-CoA dehydrogenase FadE25"/>
    <property type="match status" value="1"/>
</dbReference>
<evidence type="ECO:0000256" key="3">
    <source>
        <dbReference type="ARBA" id="ARBA00022630"/>
    </source>
</evidence>
<evidence type="ECO:0000259" key="9">
    <source>
        <dbReference type="Pfam" id="PF02771"/>
    </source>
</evidence>
<dbReference type="PROSITE" id="PS00073">
    <property type="entry name" value="ACYL_COA_DH_2"/>
    <property type="match status" value="1"/>
</dbReference>
<dbReference type="FunFam" id="2.40.110.10:FF:000001">
    <property type="entry name" value="Acyl-CoA dehydrogenase, mitochondrial"/>
    <property type="match status" value="1"/>
</dbReference>
<proteinExistence type="inferred from homology"/>
<sequence length="380" mass="41764">MEFGLSEEQEQIREEVRRFAENEIVPNAEEYDTEEKFPHEVVDKAAEMGLVGSTIPIEYGGAGYSTLESVIIAEELFSHDPGIALSIMACSFGTEAIREFGTEDQKERFLEPVATGEKISGAAISEPDTGSDVSSVSTRAEKDGDEWVINGNKMWITNGSVGDFFVALCKTDPDAESRYDGFSQIVIESDRDGFSADKITGKLGIRASDTAELIFDDVRVPEENLIGDRDAAFLQQMQFFDATRTGVAAQGLGIAKGALEASLEYAEDREQFGQSISEFQAIQHKLADMATKTEAARNLTYKAAWNVDQGNDITKLASMAKEYASRVAVDVSNEAVQIHGGSGYVNDFPVERFYRDSKITQIYEGTTEIQKNVIARELLD</sequence>
<dbReference type="Pfam" id="PF02771">
    <property type="entry name" value="Acyl-CoA_dh_N"/>
    <property type="match status" value="1"/>
</dbReference>
<dbReference type="PANTHER" id="PTHR43884:SF12">
    <property type="entry name" value="ISOVALERYL-COA DEHYDROGENASE, MITOCHONDRIAL-RELATED"/>
    <property type="match status" value="1"/>
</dbReference>
<dbReference type="InterPro" id="IPR006091">
    <property type="entry name" value="Acyl-CoA_Oxase/DH_mid-dom"/>
</dbReference>
<dbReference type="SUPFAM" id="SSF47203">
    <property type="entry name" value="Acyl-CoA dehydrogenase C-terminal domain-like"/>
    <property type="match status" value="1"/>
</dbReference>
<keyword evidence="3 6" id="KW-0285">Flavoprotein</keyword>
<protein>
    <submittedName>
        <fullName evidence="10">Acyl-CoA dehydrogenase</fullName>
    </submittedName>
</protein>
<evidence type="ECO:0000256" key="5">
    <source>
        <dbReference type="ARBA" id="ARBA00023002"/>
    </source>
</evidence>
<feature type="domain" description="Acyl-CoA dehydrogenase/oxidase N-terminal" evidence="9">
    <location>
        <begin position="6"/>
        <end position="117"/>
    </location>
</feature>
<dbReference type="GO" id="GO:0050660">
    <property type="term" value="F:flavin adenine dinucleotide binding"/>
    <property type="evidence" value="ECO:0007669"/>
    <property type="project" value="InterPro"/>
</dbReference>
<evidence type="ECO:0000256" key="2">
    <source>
        <dbReference type="ARBA" id="ARBA00009347"/>
    </source>
</evidence>
<dbReference type="Pfam" id="PF00441">
    <property type="entry name" value="Acyl-CoA_dh_1"/>
    <property type="match status" value="1"/>
</dbReference>
<dbReference type="InterPro" id="IPR036250">
    <property type="entry name" value="AcylCo_DH-like_C"/>
</dbReference>
<dbReference type="InterPro" id="IPR009100">
    <property type="entry name" value="AcylCoA_DH/oxidase_NM_dom_sf"/>
</dbReference>
<keyword evidence="11" id="KW-1185">Reference proteome</keyword>
<feature type="domain" description="Acyl-CoA oxidase/dehydrogenase middle" evidence="8">
    <location>
        <begin position="122"/>
        <end position="218"/>
    </location>
</feature>
<dbReference type="Proteomes" id="UP000219689">
    <property type="component" value="Unassembled WGS sequence"/>
</dbReference>
<dbReference type="GO" id="GO:0003995">
    <property type="term" value="F:acyl-CoA dehydrogenase activity"/>
    <property type="evidence" value="ECO:0007669"/>
    <property type="project" value="InterPro"/>
</dbReference>
<dbReference type="InterPro" id="IPR046373">
    <property type="entry name" value="Acyl-CoA_Oxase/DH_mid-dom_sf"/>
</dbReference>
<dbReference type="FunFam" id="1.10.540.10:FF:000002">
    <property type="entry name" value="Acyl-CoA dehydrogenase FadE19"/>
    <property type="match status" value="1"/>
</dbReference>
<dbReference type="PIRSF" id="PIRSF016578">
    <property type="entry name" value="HsaA"/>
    <property type="match status" value="1"/>
</dbReference>
<dbReference type="Gene3D" id="2.40.110.10">
    <property type="entry name" value="Butyryl-CoA Dehydrogenase, subunit A, domain 2"/>
    <property type="match status" value="1"/>
</dbReference>
<comment type="similarity">
    <text evidence="2 6">Belongs to the acyl-CoA dehydrogenase family.</text>
</comment>
<dbReference type="InterPro" id="IPR013786">
    <property type="entry name" value="AcylCoA_DH/ox_N"/>
</dbReference>
<evidence type="ECO:0000259" key="8">
    <source>
        <dbReference type="Pfam" id="PF02770"/>
    </source>
</evidence>
<keyword evidence="5 6" id="KW-0560">Oxidoreductase</keyword>
<dbReference type="EMBL" id="NXNI01000001">
    <property type="protein sequence ID" value="PCR90516.1"/>
    <property type="molecule type" value="Genomic_DNA"/>
</dbReference>
<keyword evidence="4 6" id="KW-0274">FAD</keyword>
<evidence type="ECO:0000313" key="11">
    <source>
        <dbReference type="Proteomes" id="UP000219689"/>
    </source>
</evidence>
<evidence type="ECO:0000256" key="6">
    <source>
        <dbReference type="RuleBase" id="RU362125"/>
    </source>
</evidence>
<evidence type="ECO:0000313" key="10">
    <source>
        <dbReference type="EMBL" id="PCR90516.1"/>
    </source>
</evidence>
<comment type="caution">
    <text evidence="10">The sequence shown here is derived from an EMBL/GenBank/DDBJ whole genome shotgun (WGS) entry which is preliminary data.</text>
</comment>
<dbReference type="Gene3D" id="1.20.140.10">
    <property type="entry name" value="Butyryl-CoA Dehydrogenase, subunit A, domain 3"/>
    <property type="match status" value="1"/>
</dbReference>
<comment type="cofactor">
    <cofactor evidence="1 6">
        <name>FAD</name>
        <dbReference type="ChEBI" id="CHEBI:57692"/>
    </cofactor>
</comment>